<evidence type="ECO:0000256" key="1">
    <source>
        <dbReference type="SAM" id="Phobius"/>
    </source>
</evidence>
<keyword evidence="1" id="KW-1133">Transmembrane helix</keyword>
<accession>A0A212JTV1</accession>
<sequence>MQTVYDQRLFDMPVERTELYAESRAEALRVHNPMDPAEAQLGRRFFWYGLAVSGLILLGAYLFTL</sequence>
<reference evidence="2" key="1">
    <citation type="submission" date="2016-04" db="EMBL/GenBank/DDBJ databases">
        <authorList>
            <person name="Evans L.H."/>
            <person name="Alamgir A."/>
            <person name="Owens N."/>
            <person name="Weber N.D."/>
            <person name="Virtaneva K."/>
            <person name="Barbian K."/>
            <person name="Babar A."/>
            <person name="Rosenke K."/>
        </authorList>
    </citation>
    <scope>NUCLEOTIDE SEQUENCE</scope>
    <source>
        <strain evidence="2">86</strain>
    </source>
</reference>
<gene>
    <name evidence="2" type="ORF">KL86DPRO_20046</name>
</gene>
<name>A0A212JTV1_9DELT</name>
<keyword evidence="1" id="KW-0472">Membrane</keyword>
<feature type="transmembrane region" description="Helical" evidence="1">
    <location>
        <begin position="45"/>
        <end position="63"/>
    </location>
</feature>
<dbReference type="AlphaFoldDB" id="A0A212JTV1"/>
<keyword evidence="1" id="KW-0812">Transmembrane</keyword>
<dbReference type="EMBL" id="FLUQ01000002">
    <property type="protein sequence ID" value="SBW02866.1"/>
    <property type="molecule type" value="Genomic_DNA"/>
</dbReference>
<organism evidence="2">
    <name type="scientific">uncultured delta proteobacterium</name>
    <dbReference type="NCBI Taxonomy" id="34034"/>
    <lineage>
        <taxon>Bacteria</taxon>
        <taxon>Deltaproteobacteria</taxon>
        <taxon>environmental samples</taxon>
    </lineage>
</organism>
<protein>
    <submittedName>
        <fullName evidence="2">Uncharacterized protein</fullName>
    </submittedName>
</protein>
<proteinExistence type="predicted"/>
<evidence type="ECO:0000313" key="2">
    <source>
        <dbReference type="EMBL" id="SBW02866.1"/>
    </source>
</evidence>